<name>A0A6I1I743_9BURK</name>
<keyword evidence="9" id="KW-1185">Reference proteome</keyword>
<dbReference type="AlphaFoldDB" id="A0A6I1I743"/>
<dbReference type="RefSeq" id="WP_152280894.1">
    <property type="nucleotide sequence ID" value="NZ_WFLI01000001.1"/>
</dbReference>
<dbReference type="InterPro" id="IPR009078">
    <property type="entry name" value="Ferritin-like_SF"/>
</dbReference>
<comment type="pathway">
    <text evidence="1">Cofactor biosynthesis; ubiquinone biosynthesis.</text>
</comment>
<dbReference type="GO" id="GO:0006744">
    <property type="term" value="P:ubiquinone biosynthetic process"/>
    <property type="evidence" value="ECO:0007669"/>
    <property type="project" value="UniProtKB-KW"/>
</dbReference>
<dbReference type="SUPFAM" id="SSF47240">
    <property type="entry name" value="Ferritin-like"/>
    <property type="match status" value="1"/>
</dbReference>
<dbReference type="InterPro" id="IPR011566">
    <property type="entry name" value="Ubq_synth_Coq7"/>
</dbReference>
<evidence type="ECO:0000256" key="6">
    <source>
        <dbReference type="ARBA" id="ARBA00023033"/>
    </source>
</evidence>
<evidence type="ECO:0000256" key="7">
    <source>
        <dbReference type="ARBA" id="ARBA00023136"/>
    </source>
</evidence>
<dbReference type="GO" id="GO:0046872">
    <property type="term" value="F:metal ion binding"/>
    <property type="evidence" value="ECO:0007669"/>
    <property type="project" value="UniProtKB-KW"/>
</dbReference>
<keyword evidence="7" id="KW-0472">Membrane</keyword>
<evidence type="ECO:0000256" key="1">
    <source>
        <dbReference type="ARBA" id="ARBA00004749"/>
    </source>
</evidence>
<evidence type="ECO:0000256" key="4">
    <source>
        <dbReference type="ARBA" id="ARBA00023002"/>
    </source>
</evidence>
<keyword evidence="4" id="KW-0560">Oxidoreductase</keyword>
<evidence type="ECO:0000313" key="8">
    <source>
        <dbReference type="EMBL" id="KAB8066824.1"/>
    </source>
</evidence>
<gene>
    <name evidence="8" type="ORF">GCN75_00705</name>
</gene>
<dbReference type="EMBL" id="WFLI01000001">
    <property type="protein sequence ID" value="KAB8066824.1"/>
    <property type="molecule type" value="Genomic_DNA"/>
</dbReference>
<evidence type="ECO:0000256" key="3">
    <source>
        <dbReference type="ARBA" id="ARBA00022723"/>
    </source>
</evidence>
<keyword evidence="6" id="KW-0503">Monooxygenase</keyword>
<protein>
    <submittedName>
        <fullName evidence="8">Demethoxyubiquinone hydroxylase family protein</fullName>
    </submittedName>
</protein>
<evidence type="ECO:0000256" key="2">
    <source>
        <dbReference type="ARBA" id="ARBA00022688"/>
    </source>
</evidence>
<reference evidence="8 9" key="1">
    <citation type="submission" date="2019-10" db="EMBL/GenBank/DDBJ databases">
        <title>Three novel species isolated from a subtropical stream in China.</title>
        <authorList>
            <person name="Lu H."/>
        </authorList>
    </citation>
    <scope>NUCLEOTIDE SEQUENCE [LARGE SCALE GENOMIC DNA]</scope>
    <source>
        <strain evidence="8 9">FT13W</strain>
    </source>
</reference>
<sequence>MDAKTQFSNRAMKVNHAGEQGAIGIYTGQIFMARWTASHLVQELRAIRVHEREHRTIFHDVLERRGLPRCRSYYLCATGGYVLGIVTGLCGARAISLTTVAVERVVLRHLRHQLAMLSDDDDASGAITAILRDEQEHHDQASIRTQDSGMFGRMLSAVVSGATESVIWLGMRL</sequence>
<dbReference type="Pfam" id="PF03232">
    <property type="entry name" value="COQ7"/>
    <property type="match status" value="1"/>
</dbReference>
<organism evidence="8 9">
    <name type="scientific">Janthinobacterium violaceinigrum</name>
    <dbReference type="NCBI Taxonomy" id="2654252"/>
    <lineage>
        <taxon>Bacteria</taxon>
        <taxon>Pseudomonadati</taxon>
        <taxon>Pseudomonadota</taxon>
        <taxon>Betaproteobacteria</taxon>
        <taxon>Burkholderiales</taxon>
        <taxon>Oxalobacteraceae</taxon>
        <taxon>Janthinobacterium</taxon>
    </lineage>
</organism>
<evidence type="ECO:0000256" key="5">
    <source>
        <dbReference type="ARBA" id="ARBA00023004"/>
    </source>
</evidence>
<accession>A0A6I1I743</accession>
<dbReference type="GO" id="GO:0008682">
    <property type="term" value="F:3-demethoxyubiquinol 3-hydroxylase activity"/>
    <property type="evidence" value="ECO:0007669"/>
    <property type="project" value="TreeGrafter"/>
</dbReference>
<keyword evidence="3" id="KW-0479">Metal-binding</keyword>
<keyword evidence="8" id="KW-0830">Ubiquinone</keyword>
<comment type="caution">
    <text evidence="8">The sequence shown here is derived from an EMBL/GenBank/DDBJ whole genome shotgun (WGS) entry which is preliminary data.</text>
</comment>
<dbReference type="PANTHER" id="PTHR11237:SF4">
    <property type="entry name" value="5-DEMETHOXYUBIQUINONE HYDROXYLASE, MITOCHONDRIAL"/>
    <property type="match status" value="1"/>
</dbReference>
<keyword evidence="2" id="KW-0831">Ubiquinone biosynthesis</keyword>
<keyword evidence="5" id="KW-0408">Iron</keyword>
<dbReference type="Proteomes" id="UP000468717">
    <property type="component" value="Unassembled WGS sequence"/>
</dbReference>
<evidence type="ECO:0000313" key="9">
    <source>
        <dbReference type="Proteomes" id="UP000468717"/>
    </source>
</evidence>
<dbReference type="PANTHER" id="PTHR11237">
    <property type="entry name" value="COENZYME Q10 BIOSYNTHESIS PROTEIN 7"/>
    <property type="match status" value="1"/>
</dbReference>
<proteinExistence type="predicted"/>